<dbReference type="PROSITE" id="PS50878">
    <property type="entry name" value="RT_POL"/>
    <property type="match status" value="1"/>
</dbReference>
<dbReference type="Gramene" id="GBG82531">
    <property type="protein sequence ID" value="GBG82531"/>
    <property type="gene ID" value="CBR_g34907"/>
</dbReference>
<dbReference type="SUPFAM" id="SSF56672">
    <property type="entry name" value="DNA/RNA polymerases"/>
    <property type="match status" value="1"/>
</dbReference>
<proteinExistence type="predicted"/>
<reference evidence="2 3" key="1">
    <citation type="journal article" date="2018" name="Cell">
        <title>The Chara Genome: Secondary Complexity and Implications for Plant Terrestrialization.</title>
        <authorList>
            <person name="Nishiyama T."/>
            <person name="Sakayama H."/>
            <person name="Vries J.D."/>
            <person name="Buschmann H."/>
            <person name="Saint-Marcoux D."/>
            <person name="Ullrich K.K."/>
            <person name="Haas F.B."/>
            <person name="Vanderstraeten L."/>
            <person name="Becker D."/>
            <person name="Lang D."/>
            <person name="Vosolsobe S."/>
            <person name="Rombauts S."/>
            <person name="Wilhelmsson P.K.I."/>
            <person name="Janitza P."/>
            <person name="Kern R."/>
            <person name="Heyl A."/>
            <person name="Rumpler F."/>
            <person name="Villalobos L.I.A.C."/>
            <person name="Clay J.M."/>
            <person name="Skokan R."/>
            <person name="Toyoda A."/>
            <person name="Suzuki Y."/>
            <person name="Kagoshima H."/>
            <person name="Schijlen E."/>
            <person name="Tajeshwar N."/>
            <person name="Catarino B."/>
            <person name="Hetherington A.J."/>
            <person name="Saltykova A."/>
            <person name="Bonnot C."/>
            <person name="Breuninger H."/>
            <person name="Symeonidi A."/>
            <person name="Radhakrishnan G.V."/>
            <person name="Van Nieuwerburgh F."/>
            <person name="Deforce D."/>
            <person name="Chang C."/>
            <person name="Karol K.G."/>
            <person name="Hedrich R."/>
            <person name="Ulvskov P."/>
            <person name="Glockner G."/>
            <person name="Delwiche C.F."/>
            <person name="Petrasek J."/>
            <person name="Van de Peer Y."/>
            <person name="Friml J."/>
            <person name="Beilby M."/>
            <person name="Dolan L."/>
            <person name="Kohara Y."/>
            <person name="Sugano S."/>
            <person name="Fujiyama A."/>
            <person name="Delaux P.-M."/>
            <person name="Quint M."/>
            <person name="TheiBen G."/>
            <person name="Hagemann M."/>
            <person name="Harholt J."/>
            <person name="Dunand C."/>
            <person name="Zachgo S."/>
            <person name="Langdale J."/>
            <person name="Maumus F."/>
            <person name="Straeten D.V.D."/>
            <person name="Gould S.B."/>
            <person name="Rensing S.A."/>
        </authorList>
    </citation>
    <scope>NUCLEOTIDE SEQUENCE [LARGE SCALE GENOMIC DNA]</scope>
    <source>
        <strain evidence="2 3">S276</strain>
    </source>
</reference>
<keyword evidence="3" id="KW-1185">Reference proteome</keyword>
<dbReference type="STRING" id="69332.A0A388LJV2"/>
<dbReference type="AlphaFoldDB" id="A0A388LJV2"/>
<accession>A0A388LJV2</accession>
<protein>
    <recommendedName>
        <fullName evidence="1">Reverse transcriptase domain-containing protein</fullName>
    </recommendedName>
</protein>
<dbReference type="Pfam" id="PF00078">
    <property type="entry name" value="RVT_1"/>
    <property type="match status" value="1"/>
</dbReference>
<dbReference type="OrthoDB" id="1305336at2759"/>
<dbReference type="EMBL" id="BFEA01000409">
    <property type="protein sequence ID" value="GBG82531.1"/>
    <property type="molecule type" value="Genomic_DNA"/>
</dbReference>
<dbReference type="InterPro" id="IPR000477">
    <property type="entry name" value="RT_dom"/>
</dbReference>
<dbReference type="PANTHER" id="PTHR19446">
    <property type="entry name" value="REVERSE TRANSCRIPTASES"/>
    <property type="match status" value="1"/>
</dbReference>
<comment type="caution">
    <text evidence="2">The sequence shown here is derived from an EMBL/GenBank/DDBJ whole genome shotgun (WGS) entry which is preliminary data.</text>
</comment>
<feature type="domain" description="Reverse transcriptase" evidence="1">
    <location>
        <begin position="54"/>
        <end position="326"/>
    </location>
</feature>
<sequence>MAAHNSAPFSASSGTAGAANYPVGAVGCSDGLPVEFYIATWEHVGPVLLKLFNRILEGGTLTDDMKFGVITLLYKKGDKRNVRNWRPISRLNVSYKILAKLLARRLAPLLPGLVHTDQGAFVQGRSIFENVLMAMGALEIIQREDRQVMVAMLDLEKAYDRVNWSFVLATLQHMNFGPMFRLWVKELYTDSTAAVIVNGFVSPTFSLTRSLRQGCLLTSLLFAVQMEVLLNSLRAASLLRGLKLGKGEQLLTGAIADDLLLVTEATPDSITEAKSILDAYSQLSEAQVNWNKSVYFLPTRFSLQGEAWGMKRVPAQESERYLGVHVALSDARPVQDYILVAKSKSVLKRCRSAVGVSLFGRAILITSAGFAQLWYTATVMLISKSTLKAIRADAAKYLWKPGAESQDGYISKCAWSKVTNPRKEGGLGILDPETQNLALLGKWFCKVAHSLTQGPGWQFLSIFYSKISGSFAARTSGHVSSCPLSSDDSLPPRWLQHVGRHGQLFNRCSPSSLQLEKR</sequence>
<dbReference type="CDD" id="cd01650">
    <property type="entry name" value="RT_nLTR_like"/>
    <property type="match status" value="1"/>
</dbReference>
<dbReference type="OMA" id="HERSTAC"/>
<name>A0A388LJV2_CHABU</name>
<evidence type="ECO:0000313" key="2">
    <source>
        <dbReference type="EMBL" id="GBG82531.1"/>
    </source>
</evidence>
<organism evidence="2 3">
    <name type="scientific">Chara braunii</name>
    <name type="common">Braun's stonewort</name>
    <dbReference type="NCBI Taxonomy" id="69332"/>
    <lineage>
        <taxon>Eukaryota</taxon>
        <taxon>Viridiplantae</taxon>
        <taxon>Streptophyta</taxon>
        <taxon>Charophyceae</taxon>
        <taxon>Charales</taxon>
        <taxon>Characeae</taxon>
        <taxon>Chara</taxon>
    </lineage>
</organism>
<evidence type="ECO:0000313" key="3">
    <source>
        <dbReference type="Proteomes" id="UP000265515"/>
    </source>
</evidence>
<dbReference type="InterPro" id="IPR043502">
    <property type="entry name" value="DNA/RNA_pol_sf"/>
</dbReference>
<evidence type="ECO:0000259" key="1">
    <source>
        <dbReference type="PROSITE" id="PS50878"/>
    </source>
</evidence>
<gene>
    <name evidence="2" type="ORF">CBR_g34907</name>
</gene>
<dbReference type="Proteomes" id="UP000265515">
    <property type="component" value="Unassembled WGS sequence"/>
</dbReference>